<protein>
    <submittedName>
        <fullName evidence="2">Uncharacterized protein</fullName>
    </submittedName>
</protein>
<evidence type="ECO:0000313" key="2">
    <source>
        <dbReference type="WBParaSite" id="PgR034_g112_t01"/>
    </source>
</evidence>
<organism evidence="1 2">
    <name type="scientific">Parascaris univalens</name>
    <name type="common">Nematode worm</name>
    <dbReference type="NCBI Taxonomy" id="6257"/>
    <lineage>
        <taxon>Eukaryota</taxon>
        <taxon>Metazoa</taxon>
        <taxon>Ecdysozoa</taxon>
        <taxon>Nematoda</taxon>
        <taxon>Chromadorea</taxon>
        <taxon>Rhabditida</taxon>
        <taxon>Spirurina</taxon>
        <taxon>Ascaridomorpha</taxon>
        <taxon>Ascaridoidea</taxon>
        <taxon>Ascarididae</taxon>
        <taxon>Parascaris</taxon>
    </lineage>
</organism>
<accession>A0A915BD42</accession>
<name>A0A915BD42_PARUN</name>
<dbReference type="Proteomes" id="UP000887569">
    <property type="component" value="Unplaced"/>
</dbReference>
<dbReference type="AlphaFoldDB" id="A0A915BD42"/>
<reference evidence="2" key="1">
    <citation type="submission" date="2022-11" db="UniProtKB">
        <authorList>
            <consortium name="WormBaseParasite"/>
        </authorList>
    </citation>
    <scope>IDENTIFICATION</scope>
</reference>
<proteinExistence type="predicted"/>
<dbReference type="WBParaSite" id="PgR034_g112_t01">
    <property type="protein sequence ID" value="PgR034_g112_t01"/>
    <property type="gene ID" value="PgR034_g112"/>
</dbReference>
<evidence type="ECO:0000313" key="1">
    <source>
        <dbReference type="Proteomes" id="UP000887569"/>
    </source>
</evidence>
<sequence length="92" mass="9979">MHNCSRLPIVKSPLQPTTLNKKLSNISLPCNVKSTSGWNCTPYSLRFSSAIPAIKLPLRAITLNPSATVPSTTLSPCVKSTRCLDDNPLNSR</sequence>
<keyword evidence="1" id="KW-1185">Reference proteome</keyword>